<reference evidence="2 3" key="1">
    <citation type="submission" date="2016-11" db="EMBL/GenBank/DDBJ databases">
        <authorList>
            <person name="Jaros S."/>
            <person name="Januszkiewicz K."/>
            <person name="Wedrychowicz H."/>
        </authorList>
    </citation>
    <scope>NUCLEOTIDE SEQUENCE [LARGE SCALE GENOMIC DNA]</scope>
    <source>
        <strain evidence="2 3">DSM 18772</strain>
    </source>
</reference>
<organism evidence="2 3">
    <name type="scientific">Rubritalea squalenifaciens DSM 18772</name>
    <dbReference type="NCBI Taxonomy" id="1123071"/>
    <lineage>
        <taxon>Bacteria</taxon>
        <taxon>Pseudomonadati</taxon>
        <taxon>Verrucomicrobiota</taxon>
        <taxon>Verrucomicrobiia</taxon>
        <taxon>Verrucomicrobiales</taxon>
        <taxon>Rubritaleaceae</taxon>
        <taxon>Rubritalea</taxon>
    </lineage>
</organism>
<evidence type="ECO:0000256" key="1">
    <source>
        <dbReference type="ARBA" id="ARBA00009600"/>
    </source>
</evidence>
<dbReference type="EMBL" id="FQYR01000004">
    <property type="protein sequence ID" value="SHJ66151.1"/>
    <property type="molecule type" value="Genomic_DNA"/>
</dbReference>
<dbReference type="AlphaFoldDB" id="A0A1M6L4K7"/>
<accession>A0A1M6L4K7</accession>
<dbReference type="RefSeq" id="WP_143183893.1">
    <property type="nucleotide sequence ID" value="NZ_FQYR01000004.1"/>
</dbReference>
<proteinExistence type="inferred from homology"/>
<dbReference type="PANTHER" id="PTHR30327">
    <property type="entry name" value="UNCHARACTERIZED PROTEIN YQGE"/>
    <property type="match status" value="1"/>
</dbReference>
<gene>
    <name evidence="2" type="ORF">SAMN02745181_2291</name>
</gene>
<dbReference type="Proteomes" id="UP000184510">
    <property type="component" value="Unassembled WGS sequence"/>
</dbReference>
<comment type="similarity">
    <text evidence="1">Belongs to the UPF0301 (AlgH) family.</text>
</comment>
<dbReference type="PANTHER" id="PTHR30327:SF1">
    <property type="entry name" value="UPF0301 PROTEIN YQGE"/>
    <property type="match status" value="1"/>
</dbReference>
<dbReference type="Pfam" id="PF02622">
    <property type="entry name" value="DUF179"/>
    <property type="match status" value="1"/>
</dbReference>
<sequence>MLRPPISIPLPKIVGNLLLADPALRDGIFNKSVVYMFEHDRERGSAGFILNHHTGRNVGDLVDAKELKPLKDIPVYYGGPVQDQQLHFVSFSWEGSKLVLDTEVSAEDAIILHHTGDSYLRAFVGHSAWSKGQLAGELDSESWFTAAPPRDLMDKTQDNSLWSYVLSHLSSYHQVVSLTPEDPFLN</sequence>
<evidence type="ECO:0000313" key="2">
    <source>
        <dbReference type="EMBL" id="SHJ66151.1"/>
    </source>
</evidence>
<dbReference type="STRING" id="1123071.SAMN02745181_2291"/>
<dbReference type="InterPro" id="IPR003774">
    <property type="entry name" value="AlgH-like"/>
</dbReference>
<dbReference type="OrthoDB" id="9807486at2"/>
<keyword evidence="3" id="KW-1185">Reference proteome</keyword>
<name>A0A1M6L4K7_9BACT</name>
<dbReference type="SUPFAM" id="SSF143456">
    <property type="entry name" value="VC0467-like"/>
    <property type="match status" value="1"/>
</dbReference>
<protein>
    <submittedName>
        <fullName evidence="2">Putative transcriptional regulator</fullName>
    </submittedName>
</protein>
<dbReference type="FunCoup" id="A0A1M6L4K7">
    <property type="interactions" value="206"/>
</dbReference>
<dbReference type="GO" id="GO:0005829">
    <property type="term" value="C:cytosol"/>
    <property type="evidence" value="ECO:0007669"/>
    <property type="project" value="TreeGrafter"/>
</dbReference>
<dbReference type="Gene3D" id="3.40.1740.10">
    <property type="entry name" value="VC0467-like"/>
    <property type="match status" value="1"/>
</dbReference>
<evidence type="ECO:0000313" key="3">
    <source>
        <dbReference type="Proteomes" id="UP000184510"/>
    </source>
</evidence>
<dbReference type="InParanoid" id="A0A1M6L4K7"/>